<gene>
    <name evidence="1" type="ORF">RaK2_00515</name>
</gene>
<protein>
    <submittedName>
        <fullName evidence="1">Uncharacterized protein</fullName>
    </submittedName>
</protein>
<evidence type="ECO:0000313" key="1">
    <source>
        <dbReference type="EMBL" id="AFA44788.1"/>
    </source>
</evidence>
<reference evidence="1 2" key="1">
    <citation type="journal article" date="2012" name="J. Virol.">
        <title>Genome of Klebsiella sp.-Infecting Bacteriophage vB_KleM_RaK2.</title>
        <authorList>
            <person name="Simoliunas E."/>
            <person name="Kaliniene L."/>
            <person name="Truncaite L."/>
            <person name="Klausa V."/>
            <person name="Zajanckauskaite A."/>
            <person name="Meskys R."/>
        </authorList>
    </citation>
    <scope>NUCLEOTIDE SEQUENCE [LARGE SCALE GENOMIC DNA]</scope>
</reference>
<proteinExistence type="predicted"/>
<dbReference type="EMBL" id="JQ513383">
    <property type="protein sequence ID" value="AFA44788.1"/>
    <property type="molecule type" value="Genomic_DNA"/>
</dbReference>
<evidence type="ECO:0000313" key="2">
    <source>
        <dbReference type="Proteomes" id="UP000007524"/>
    </source>
</evidence>
<organism evidence="1 2">
    <name type="scientific">Klebsiella phage vB_KleM_RaK2</name>
    <dbReference type="NCBI Taxonomy" id="1147094"/>
    <lineage>
        <taxon>Viruses</taxon>
        <taxon>Duplodnaviria</taxon>
        <taxon>Heunggongvirae</taxon>
        <taxon>Uroviricota</taxon>
        <taxon>Caudoviricetes</taxon>
        <taxon>Alcyoneusvirus</taxon>
        <taxon>Alcyoneusvirus RaK2</taxon>
    </lineage>
</organism>
<accession>H6X4X2</accession>
<dbReference type="KEGG" id="vg:14013103"/>
<dbReference type="Proteomes" id="UP000007524">
    <property type="component" value="Segment"/>
</dbReference>
<dbReference type="GeneID" id="14013103"/>
<name>H6X4X2_9CAUD</name>
<keyword evidence="2" id="KW-1185">Reference proteome</keyword>
<sequence>MIIYAVQEIDFYTEEYDNQKIRKLFLNLDDALNYVKTTYDIKITNVNTCKTYIENDEERGEVSVGIYEMSVL</sequence>
<dbReference type="RefSeq" id="YP_007007670.1">
    <property type="nucleotide sequence ID" value="NC_019526.1"/>
</dbReference>